<comment type="caution">
    <text evidence="2">The sequence shown here is derived from an EMBL/GenBank/DDBJ whole genome shotgun (WGS) entry which is preliminary data.</text>
</comment>
<dbReference type="InterPro" id="IPR013830">
    <property type="entry name" value="SGNH_hydro"/>
</dbReference>
<keyword evidence="3" id="KW-1185">Reference proteome</keyword>
<dbReference type="RefSeq" id="WP_069909097.1">
    <property type="nucleotide sequence ID" value="NZ_LAJE02000133.1"/>
</dbReference>
<gene>
    <name evidence="2" type="ORF">VW23_014905</name>
</gene>
<proteinExistence type="predicted"/>
<dbReference type="InterPro" id="IPR036514">
    <property type="entry name" value="SGNH_hydro_sf"/>
</dbReference>
<accession>A0A1E5XT01</accession>
<evidence type="ECO:0000259" key="1">
    <source>
        <dbReference type="Pfam" id="PF13472"/>
    </source>
</evidence>
<organism evidence="2 3">
    <name type="scientific">Devosia insulae DS-56</name>
    <dbReference type="NCBI Taxonomy" id="1116389"/>
    <lineage>
        <taxon>Bacteria</taxon>
        <taxon>Pseudomonadati</taxon>
        <taxon>Pseudomonadota</taxon>
        <taxon>Alphaproteobacteria</taxon>
        <taxon>Hyphomicrobiales</taxon>
        <taxon>Devosiaceae</taxon>
        <taxon>Devosia</taxon>
    </lineage>
</organism>
<protein>
    <recommendedName>
        <fullName evidence="1">SGNH hydrolase-type esterase domain-containing protein</fullName>
    </recommendedName>
</protein>
<dbReference type="Proteomes" id="UP000095463">
    <property type="component" value="Unassembled WGS sequence"/>
</dbReference>
<feature type="domain" description="SGNH hydrolase-type esterase" evidence="1">
    <location>
        <begin position="6"/>
        <end position="196"/>
    </location>
</feature>
<name>A0A1E5XT01_9HYPH</name>
<dbReference type="GO" id="GO:0016788">
    <property type="term" value="F:hydrolase activity, acting on ester bonds"/>
    <property type="evidence" value="ECO:0007669"/>
    <property type="project" value="UniProtKB-ARBA"/>
</dbReference>
<reference evidence="2 3" key="1">
    <citation type="journal article" date="2015" name="Genome Announc.">
        <title>Genome Assemblies of Three Soil-Associated Devosia species: D. insulae, D. limi, and D. soli.</title>
        <authorList>
            <person name="Hassan Y.I."/>
            <person name="Lepp D."/>
            <person name="Zhou T."/>
        </authorList>
    </citation>
    <scope>NUCLEOTIDE SEQUENCE [LARGE SCALE GENOMIC DNA]</scope>
    <source>
        <strain evidence="2 3">DS-56</strain>
    </source>
</reference>
<sequence length="216" mass="23769">MPTIVCFGDSNTWGCPPFANIAQTPDRIVPARRWANVLGRELGPDSWIVEEGLSGRTTVFDDPIEGVHKNGSRTLIPILESHAPMDVLIVMLGTNDFKDQLSITAYNSARGTLTLIQMIKGHFAMVEHPPEVLVVTPPAITEDAEPAMWGVGHQRCRDHAHYLEQVAHRTGCFHFDANKVVRAGIDGIHMDEAAHDVLGKALAVEVRAILAMRNLR</sequence>
<evidence type="ECO:0000313" key="3">
    <source>
        <dbReference type="Proteomes" id="UP000095463"/>
    </source>
</evidence>
<evidence type="ECO:0000313" key="2">
    <source>
        <dbReference type="EMBL" id="OEO31731.1"/>
    </source>
</evidence>
<dbReference type="Pfam" id="PF13472">
    <property type="entry name" value="Lipase_GDSL_2"/>
    <property type="match status" value="1"/>
</dbReference>
<dbReference type="EMBL" id="LAJE02000133">
    <property type="protein sequence ID" value="OEO31731.1"/>
    <property type="molecule type" value="Genomic_DNA"/>
</dbReference>
<dbReference type="AlphaFoldDB" id="A0A1E5XT01"/>
<dbReference type="SUPFAM" id="SSF52266">
    <property type="entry name" value="SGNH hydrolase"/>
    <property type="match status" value="1"/>
</dbReference>
<dbReference type="Gene3D" id="3.40.50.1110">
    <property type="entry name" value="SGNH hydrolase"/>
    <property type="match status" value="1"/>
</dbReference>